<evidence type="ECO:0000313" key="2">
    <source>
        <dbReference type="Proteomes" id="UP000238565"/>
    </source>
</evidence>
<reference evidence="1 2" key="1">
    <citation type="submission" date="2018-02" db="EMBL/GenBank/DDBJ databases">
        <title>Draft genome sequence of bacterial isolates from marine environment.</title>
        <authorList>
            <person name="Singh S.K."/>
            <person name="Hill R."/>
            <person name="Major S."/>
            <person name="Cai H."/>
            <person name="Li Y."/>
        </authorList>
    </citation>
    <scope>NUCLEOTIDE SEQUENCE [LARGE SCALE GENOMIC DNA]</scope>
    <source>
        <strain evidence="1 2">IMET F</strain>
    </source>
</reference>
<comment type="caution">
    <text evidence="1">The sequence shown here is derived from an EMBL/GenBank/DDBJ whole genome shotgun (WGS) entry which is preliminary data.</text>
</comment>
<sequence length="80" mass="9907">MKIRQSQKKQKIYFKIKNSTVFLSFRRNLHFNIQKIYVKILTQIEDSTKSKETKEKFKNKQFKCKKKEQKDFYFLLFCIS</sequence>
<protein>
    <submittedName>
        <fullName evidence="1">Uncharacterized protein</fullName>
    </submittedName>
</protein>
<proteinExistence type="predicted"/>
<evidence type="ECO:0000313" key="1">
    <source>
        <dbReference type="EMBL" id="PPZ92455.1"/>
    </source>
</evidence>
<organism evidence="1 2">
    <name type="scientific">Cloacibacterium normanense</name>
    <dbReference type="NCBI Taxonomy" id="237258"/>
    <lineage>
        <taxon>Bacteria</taxon>
        <taxon>Pseudomonadati</taxon>
        <taxon>Bacteroidota</taxon>
        <taxon>Flavobacteriia</taxon>
        <taxon>Flavobacteriales</taxon>
        <taxon>Weeksellaceae</taxon>
    </lineage>
</organism>
<dbReference type="Proteomes" id="UP000238565">
    <property type="component" value="Unassembled WGS sequence"/>
</dbReference>
<accession>A0A2S7I7E2</accession>
<name>A0A2S7I7E2_9FLAO</name>
<gene>
    <name evidence="1" type="ORF">C3729_00070</name>
</gene>
<dbReference type="AlphaFoldDB" id="A0A2S7I7E2"/>
<dbReference type="EMBL" id="PTPZ01000001">
    <property type="protein sequence ID" value="PPZ92455.1"/>
    <property type="molecule type" value="Genomic_DNA"/>
</dbReference>